<evidence type="ECO:0000256" key="4">
    <source>
        <dbReference type="SAM" id="Phobius"/>
    </source>
</evidence>
<dbReference type="EMBL" id="JARKIE010000324">
    <property type="protein sequence ID" value="KAJ7654265.1"/>
    <property type="molecule type" value="Genomic_DNA"/>
</dbReference>
<feature type="region of interest" description="Disordered" evidence="3">
    <location>
        <begin position="333"/>
        <end position="379"/>
    </location>
</feature>
<name>A0AAD7G4F9_MYCRO</name>
<keyword evidence="7" id="KW-1185">Reference proteome</keyword>
<accession>A0AAD7G4F9</accession>
<evidence type="ECO:0000259" key="5">
    <source>
        <dbReference type="PROSITE" id="PS50158"/>
    </source>
</evidence>
<keyword evidence="2" id="KW-0862">Zinc</keyword>
<organism evidence="6 7">
    <name type="scientific">Mycena rosella</name>
    <name type="common">Pink bonnet</name>
    <name type="synonym">Agaricus rosellus</name>
    <dbReference type="NCBI Taxonomy" id="1033263"/>
    <lineage>
        <taxon>Eukaryota</taxon>
        <taxon>Fungi</taxon>
        <taxon>Dikarya</taxon>
        <taxon>Basidiomycota</taxon>
        <taxon>Agaricomycotina</taxon>
        <taxon>Agaricomycetes</taxon>
        <taxon>Agaricomycetidae</taxon>
        <taxon>Agaricales</taxon>
        <taxon>Marasmiineae</taxon>
        <taxon>Mycenaceae</taxon>
        <taxon>Mycena</taxon>
    </lineage>
</organism>
<keyword evidence="4" id="KW-0472">Membrane</keyword>
<evidence type="ECO:0000256" key="3">
    <source>
        <dbReference type="SAM" id="MobiDB-lite"/>
    </source>
</evidence>
<proteinExistence type="predicted"/>
<keyword evidence="2" id="KW-0863">Zinc-finger</keyword>
<gene>
    <name evidence="6" type="ORF">B0H17DRAFT_1146824</name>
</gene>
<feature type="region of interest" description="Disordered" evidence="3">
    <location>
        <begin position="249"/>
        <end position="268"/>
    </location>
</feature>
<protein>
    <recommendedName>
        <fullName evidence="5">CCHC-type domain-containing protein</fullName>
    </recommendedName>
</protein>
<feature type="compositionally biased region" description="Polar residues" evidence="3">
    <location>
        <begin position="343"/>
        <end position="359"/>
    </location>
</feature>
<dbReference type="InterPro" id="IPR036875">
    <property type="entry name" value="Znf_CCHC_sf"/>
</dbReference>
<evidence type="ECO:0000313" key="6">
    <source>
        <dbReference type="EMBL" id="KAJ7654265.1"/>
    </source>
</evidence>
<dbReference type="SMART" id="SM00343">
    <property type="entry name" value="ZnF_C2HC"/>
    <property type="match status" value="3"/>
</dbReference>
<dbReference type="GO" id="GO:0008270">
    <property type="term" value="F:zinc ion binding"/>
    <property type="evidence" value="ECO:0007669"/>
    <property type="project" value="UniProtKB-KW"/>
</dbReference>
<feature type="domain" description="CCHC-type" evidence="5">
    <location>
        <begin position="278"/>
        <end position="293"/>
    </location>
</feature>
<dbReference type="Pfam" id="PF00098">
    <property type="entry name" value="zf-CCHC"/>
    <property type="match status" value="3"/>
</dbReference>
<dbReference type="InterPro" id="IPR001878">
    <property type="entry name" value="Znf_CCHC"/>
</dbReference>
<evidence type="ECO:0000256" key="1">
    <source>
        <dbReference type="ARBA" id="ARBA00022664"/>
    </source>
</evidence>
<feature type="domain" description="CCHC-type" evidence="5">
    <location>
        <begin position="235"/>
        <end position="250"/>
    </location>
</feature>
<feature type="region of interest" description="Disordered" evidence="3">
    <location>
        <begin position="180"/>
        <end position="226"/>
    </location>
</feature>
<sequence>MSSRHLTRPQPRHLLRVFGCSSYTRKEFTKSVFWLLVIYSIGIRFSHGALSIPSRRVGRLLPRTYHSYISEKPEPVSDPMFCISLAELPANADSDVTNAMPSLRCRHMVNMRSALCPCGSRLKTATKASLNVPAPLRPGRRYRKIRRKRGGVKVTLGHRRDGFESARAYFRKPSANGVITEYPRRHMSESDTAQDKSATPPVRQSPLSPPSPPRSATPSFGGGRPFGRLRDRDICYKCGLSGHWAQDCPNDPGSPSPARSSYFSGGSRSVRSRDQDICHICGLSGHWAQDCPDGSPNRSGQDVCFKIAQVAALPTEGRKIFVTSDMQCGASGHWAQDCPSRPGSPNRNTNGQGSPSRNTGYKREPTGVNEYGEPMPQAGSDPDPLTLRCPICFDTVCRPVVSLACPLCRASVTQPPEPDAILEGYLERAVAEGVVAAPSGGRISPYTWRDVEFSRQ</sequence>
<keyword evidence="4" id="KW-0812">Transmembrane</keyword>
<keyword evidence="4" id="KW-1133">Transmembrane helix</keyword>
<feature type="transmembrane region" description="Helical" evidence="4">
    <location>
        <begin position="32"/>
        <end position="50"/>
    </location>
</feature>
<dbReference type="AlphaFoldDB" id="A0AAD7G4F9"/>
<reference evidence="6" key="1">
    <citation type="submission" date="2023-03" db="EMBL/GenBank/DDBJ databases">
        <title>Massive genome expansion in bonnet fungi (Mycena s.s.) driven by repeated elements and novel gene families across ecological guilds.</title>
        <authorList>
            <consortium name="Lawrence Berkeley National Laboratory"/>
            <person name="Harder C.B."/>
            <person name="Miyauchi S."/>
            <person name="Viragh M."/>
            <person name="Kuo A."/>
            <person name="Thoen E."/>
            <person name="Andreopoulos B."/>
            <person name="Lu D."/>
            <person name="Skrede I."/>
            <person name="Drula E."/>
            <person name="Henrissat B."/>
            <person name="Morin E."/>
            <person name="Kohler A."/>
            <person name="Barry K."/>
            <person name="LaButti K."/>
            <person name="Morin E."/>
            <person name="Salamov A."/>
            <person name="Lipzen A."/>
            <person name="Mereny Z."/>
            <person name="Hegedus B."/>
            <person name="Baldrian P."/>
            <person name="Stursova M."/>
            <person name="Weitz H."/>
            <person name="Taylor A."/>
            <person name="Grigoriev I.V."/>
            <person name="Nagy L.G."/>
            <person name="Martin F."/>
            <person name="Kauserud H."/>
        </authorList>
    </citation>
    <scope>NUCLEOTIDE SEQUENCE</scope>
    <source>
        <strain evidence="6">CBHHK067</strain>
    </source>
</reference>
<dbReference type="Gene3D" id="4.10.60.10">
    <property type="entry name" value="Zinc finger, CCHC-type"/>
    <property type="match status" value="2"/>
</dbReference>
<evidence type="ECO:0000256" key="2">
    <source>
        <dbReference type="PROSITE-ProRule" id="PRU00047"/>
    </source>
</evidence>
<dbReference type="Proteomes" id="UP001221757">
    <property type="component" value="Unassembled WGS sequence"/>
</dbReference>
<keyword evidence="1" id="KW-0507">mRNA processing</keyword>
<evidence type="ECO:0000313" key="7">
    <source>
        <dbReference type="Proteomes" id="UP001221757"/>
    </source>
</evidence>
<dbReference type="PROSITE" id="PS50158">
    <property type="entry name" value="ZF_CCHC"/>
    <property type="match status" value="2"/>
</dbReference>
<feature type="compositionally biased region" description="Polar residues" evidence="3">
    <location>
        <begin position="257"/>
        <end position="268"/>
    </location>
</feature>
<keyword evidence="2" id="KW-0479">Metal-binding</keyword>
<dbReference type="SUPFAM" id="SSF57756">
    <property type="entry name" value="Retrovirus zinc finger-like domains"/>
    <property type="match status" value="2"/>
</dbReference>
<dbReference type="GO" id="GO:0003676">
    <property type="term" value="F:nucleic acid binding"/>
    <property type="evidence" value="ECO:0007669"/>
    <property type="project" value="InterPro"/>
</dbReference>
<comment type="caution">
    <text evidence="6">The sequence shown here is derived from an EMBL/GenBank/DDBJ whole genome shotgun (WGS) entry which is preliminary data.</text>
</comment>
<dbReference type="GO" id="GO:0006397">
    <property type="term" value="P:mRNA processing"/>
    <property type="evidence" value="ECO:0007669"/>
    <property type="project" value="UniProtKB-KW"/>
</dbReference>